<comment type="catalytic activity">
    <reaction evidence="11">
        <text>pyranose + acceptor = pyranos-2,3-diulose + reduced acceptor.</text>
        <dbReference type="EC" id="1.1.99.29"/>
    </reaction>
</comment>
<evidence type="ECO:0000256" key="13">
    <source>
        <dbReference type="ARBA" id="ARBA00034050"/>
    </source>
</evidence>
<evidence type="ECO:0000256" key="4">
    <source>
        <dbReference type="ARBA" id="ARBA00011245"/>
    </source>
</evidence>
<reference evidence="20" key="2">
    <citation type="submission" date="2015-01" db="EMBL/GenBank/DDBJ databases">
        <title>Evolutionary Origins and Diversification of the Mycorrhizal Mutualists.</title>
        <authorList>
            <consortium name="DOE Joint Genome Institute"/>
            <consortium name="Mycorrhizal Genomics Consortium"/>
            <person name="Kohler A."/>
            <person name="Kuo A."/>
            <person name="Nagy L.G."/>
            <person name="Floudas D."/>
            <person name="Copeland A."/>
            <person name="Barry K.W."/>
            <person name="Cichocki N."/>
            <person name="Veneault-Fourrey C."/>
            <person name="LaButti K."/>
            <person name="Lindquist E.A."/>
            <person name="Lipzen A."/>
            <person name="Lundell T."/>
            <person name="Morin E."/>
            <person name="Murat C."/>
            <person name="Riley R."/>
            <person name="Ohm R."/>
            <person name="Sun H."/>
            <person name="Tunlid A."/>
            <person name="Henrissat B."/>
            <person name="Grigoriev I.V."/>
            <person name="Hibbett D.S."/>
            <person name="Martin F."/>
        </authorList>
    </citation>
    <scope>NUCLEOTIDE SEQUENCE [LARGE SCALE GENOMIC DNA]</scope>
    <source>
        <strain evidence="20">h7</strain>
    </source>
</reference>
<comment type="catalytic activity">
    <reaction evidence="12">
        <text>pyranose + acceptor = pyranos-3-ulose + reduced acceptor.</text>
        <dbReference type="EC" id="1.1.99.29"/>
    </reaction>
</comment>
<dbReference type="Gene3D" id="3.50.50.60">
    <property type="entry name" value="FAD/NAD(P)-binding domain"/>
    <property type="match status" value="1"/>
</dbReference>
<comment type="similarity">
    <text evidence="3">Belongs to the GMC oxidoreductase family.</text>
</comment>
<dbReference type="PANTHER" id="PTHR11552">
    <property type="entry name" value="GLUCOSE-METHANOL-CHOLINE GMC OXIDOREDUCTASE"/>
    <property type="match status" value="1"/>
</dbReference>
<evidence type="ECO:0000256" key="5">
    <source>
        <dbReference type="ARBA" id="ARBA00013177"/>
    </source>
</evidence>
<evidence type="ECO:0000259" key="18">
    <source>
        <dbReference type="PROSITE" id="PS00624"/>
    </source>
</evidence>
<evidence type="ECO:0000256" key="12">
    <source>
        <dbReference type="ARBA" id="ARBA00034029"/>
    </source>
</evidence>
<evidence type="ECO:0000256" key="10">
    <source>
        <dbReference type="ARBA" id="ARBA00033986"/>
    </source>
</evidence>
<feature type="domain" description="Glucose-methanol-choline oxidoreductase N-terminal" evidence="18">
    <location>
        <begin position="303"/>
        <end position="317"/>
    </location>
</feature>
<dbReference type="Proteomes" id="UP000053424">
    <property type="component" value="Unassembled WGS sequence"/>
</dbReference>
<comment type="subcellular location">
    <subcellularLocation>
        <location evidence="2">Secreted</location>
    </subcellularLocation>
</comment>
<feature type="binding site" evidence="16">
    <location>
        <position position="114"/>
    </location>
    <ligand>
        <name>FAD</name>
        <dbReference type="ChEBI" id="CHEBI:57692"/>
    </ligand>
</feature>
<evidence type="ECO:0000256" key="16">
    <source>
        <dbReference type="PIRSR" id="PIRSR000137-2"/>
    </source>
</evidence>
<evidence type="ECO:0000256" key="2">
    <source>
        <dbReference type="ARBA" id="ARBA00004613"/>
    </source>
</evidence>
<sequence>MSWLLLVLCGLSILSKTGLAAIVSSVGDLPTLQYDFIVVGGGTAGNVIANRLTEDPSVSVLVLEAGGLPDGILNVEVPFFCPRATPNTIVDWNYTTTAQTGLGGRAIKYPRGHVLGGSSSVNFLAYTRGTKEDYDRYAKISGDSGWSWDKLQPYFRKNEDFVAPADHHNISGQFDPSVHSKTGVNFVSLFGFPQAIDSRVIQTTQQLAEFPFRLDHNSGEHIGIGFTQFTIGNGTRSSSRTSYLAPQYSNRKKLAVLLNAKVSRLLKSGTSQGQPVFQKVEFMSSSGVLTTATAKKEIILSAGSVGTPAILMHSGIGDRTLLTSLGITTIVNNPSVGKNLSDHPLVSNQWTTNSTDTFEKFTQNETETAADLALWSNSRSGVFASGTFNSIGWIRLPANASILQTVPDPASGPKTAHFELLISNGLSRPPFPTSGNYLSIGTVLITPTSRGSVSINSSNPFDAPLIDPNFLATDFDIFALREAVKSARRFVDAPAWNGYTTGRFTATNATTDDEIEAFIRSTAGTLFHPMGTASMSPKGASWGVVDPDLRVKGVVGLRIVDNSVVPIVPAAHTQAVAYVFAERAADLIKQRWAGAK</sequence>
<evidence type="ECO:0000256" key="11">
    <source>
        <dbReference type="ARBA" id="ARBA00034010"/>
    </source>
</evidence>
<dbReference type="AlphaFoldDB" id="A0A0C3C5M5"/>
<comment type="catalytic activity">
    <reaction evidence="14">
        <text>a pyranoside + acceptor = a pyranosid-3,4-diulose + reduced acceptor.</text>
        <dbReference type="EC" id="1.1.99.29"/>
    </reaction>
</comment>
<keyword evidence="7" id="KW-0285">Flavoprotein</keyword>
<evidence type="ECO:0000256" key="3">
    <source>
        <dbReference type="ARBA" id="ARBA00010790"/>
    </source>
</evidence>
<name>A0A0C3C5M5_HEBCY</name>
<comment type="function">
    <text evidence="9">Catalyzes the single-oxidation or sequential double oxidation reaction of carbohydrates primarily at carbon-2 and/or carbon-3 with the concomitant reduction of the flavin. The enzyme exhibits a broad sugar substrate specificity, oxidizing different aldopyranoses to the corresponding C-1, C-2, C-3 or C-1,2, C-2,3 and C-3,4 (di)dehydro sugars with substrate-specific regioselectivity. Accepts only a narrow range of electron acceptors such as substituted benzoquinones and complexed metal ions and reacts extremely slowly with O(2) as acceptor. May play a role in the natural recycling of plant matter by oxidizing all major monosaccharides in lignocellulose and by reducing quinone compounds or reactive radical species generated during lignin depolymerization.</text>
</comment>
<dbReference type="PROSITE" id="PS00624">
    <property type="entry name" value="GMC_OXRED_2"/>
    <property type="match status" value="1"/>
</dbReference>
<dbReference type="HOGENOM" id="CLU_002865_6_3_1"/>
<keyword evidence="6" id="KW-0964">Secreted</keyword>
<feature type="chain" id="PRO_5002162304" description="pyranose dehydrogenase (acceptor)" evidence="17">
    <location>
        <begin position="21"/>
        <end position="596"/>
    </location>
</feature>
<comment type="subunit">
    <text evidence="4">Monomer.</text>
</comment>
<evidence type="ECO:0000256" key="15">
    <source>
        <dbReference type="PIRSR" id="PIRSR000137-1"/>
    </source>
</evidence>
<dbReference type="SUPFAM" id="SSF51905">
    <property type="entry name" value="FAD/NAD(P)-binding domain"/>
    <property type="match status" value="1"/>
</dbReference>
<evidence type="ECO:0000313" key="19">
    <source>
        <dbReference type="EMBL" id="KIM39564.1"/>
    </source>
</evidence>
<dbReference type="PANTHER" id="PTHR11552:SF147">
    <property type="entry name" value="CHOLINE DEHYDROGENASE, MITOCHONDRIAL"/>
    <property type="match status" value="1"/>
</dbReference>
<dbReference type="InterPro" id="IPR007867">
    <property type="entry name" value="GMC_OxRtase_C"/>
</dbReference>
<dbReference type="InterPro" id="IPR036188">
    <property type="entry name" value="FAD/NAD-bd_sf"/>
</dbReference>
<proteinExistence type="inferred from homology"/>
<evidence type="ECO:0000256" key="9">
    <source>
        <dbReference type="ARBA" id="ARBA00024699"/>
    </source>
</evidence>
<dbReference type="PIRSF" id="PIRSF000137">
    <property type="entry name" value="Alcohol_oxidase"/>
    <property type="match status" value="1"/>
</dbReference>
<dbReference type="Gene3D" id="3.30.560.10">
    <property type="entry name" value="Glucose Oxidase, domain 3"/>
    <property type="match status" value="1"/>
</dbReference>
<dbReference type="SUPFAM" id="SSF54373">
    <property type="entry name" value="FAD-linked reductases, C-terminal domain"/>
    <property type="match status" value="1"/>
</dbReference>
<dbReference type="EC" id="1.1.99.29" evidence="5"/>
<evidence type="ECO:0000256" key="1">
    <source>
        <dbReference type="ARBA" id="ARBA00001974"/>
    </source>
</evidence>
<dbReference type="InterPro" id="IPR012132">
    <property type="entry name" value="GMC_OxRdtase"/>
</dbReference>
<organism evidence="19 20">
    <name type="scientific">Hebeloma cylindrosporum</name>
    <dbReference type="NCBI Taxonomy" id="76867"/>
    <lineage>
        <taxon>Eukaryota</taxon>
        <taxon>Fungi</taxon>
        <taxon>Dikarya</taxon>
        <taxon>Basidiomycota</taxon>
        <taxon>Agaricomycotina</taxon>
        <taxon>Agaricomycetes</taxon>
        <taxon>Agaricomycetidae</taxon>
        <taxon>Agaricales</taxon>
        <taxon>Agaricineae</taxon>
        <taxon>Hymenogastraceae</taxon>
        <taxon>Hebeloma</taxon>
    </lineage>
</organism>
<feature type="binding site" evidence="16">
    <location>
        <position position="262"/>
    </location>
    <ligand>
        <name>FAD</name>
        <dbReference type="ChEBI" id="CHEBI:57692"/>
    </ligand>
</feature>
<evidence type="ECO:0000256" key="6">
    <source>
        <dbReference type="ARBA" id="ARBA00022525"/>
    </source>
</evidence>
<keyword evidence="8 16" id="KW-0274">FAD</keyword>
<comment type="catalytic activity">
    <reaction evidence="13">
        <text>a pyranoside + acceptor = a pyranosid-3-ulose + reduced acceptor.</text>
        <dbReference type="EC" id="1.1.99.29"/>
    </reaction>
</comment>
<evidence type="ECO:0000256" key="17">
    <source>
        <dbReference type="SAM" id="SignalP"/>
    </source>
</evidence>
<gene>
    <name evidence="19" type="ORF">M413DRAFT_193339</name>
</gene>
<dbReference type="GO" id="GO:0005576">
    <property type="term" value="C:extracellular region"/>
    <property type="evidence" value="ECO:0007669"/>
    <property type="project" value="UniProtKB-SubCell"/>
</dbReference>
<evidence type="ECO:0000313" key="20">
    <source>
        <dbReference type="Proteomes" id="UP000053424"/>
    </source>
</evidence>
<feature type="active site" description="Proton acceptor" evidence="15">
    <location>
        <position position="572"/>
    </location>
</feature>
<dbReference type="Pfam" id="PF05199">
    <property type="entry name" value="GMC_oxred_C"/>
    <property type="match status" value="1"/>
</dbReference>
<keyword evidence="17" id="KW-0732">Signal</keyword>
<evidence type="ECO:0000256" key="14">
    <source>
        <dbReference type="ARBA" id="ARBA00034059"/>
    </source>
</evidence>
<dbReference type="OrthoDB" id="269227at2759"/>
<keyword evidence="20" id="KW-1185">Reference proteome</keyword>
<accession>A0A0C3C5M5</accession>
<dbReference type="EMBL" id="KN831785">
    <property type="protein sequence ID" value="KIM39564.1"/>
    <property type="molecule type" value="Genomic_DNA"/>
</dbReference>
<comment type="cofactor">
    <cofactor evidence="1 16">
        <name>FAD</name>
        <dbReference type="ChEBI" id="CHEBI:57692"/>
    </cofactor>
</comment>
<dbReference type="InterPro" id="IPR000172">
    <property type="entry name" value="GMC_OxRdtase_N"/>
</dbReference>
<feature type="active site" description="Proton donor" evidence="15">
    <location>
        <position position="528"/>
    </location>
</feature>
<reference evidence="19 20" key="1">
    <citation type="submission" date="2014-04" db="EMBL/GenBank/DDBJ databases">
        <authorList>
            <consortium name="DOE Joint Genome Institute"/>
            <person name="Kuo A."/>
            <person name="Gay G."/>
            <person name="Dore J."/>
            <person name="Kohler A."/>
            <person name="Nagy L.G."/>
            <person name="Floudas D."/>
            <person name="Copeland A."/>
            <person name="Barry K.W."/>
            <person name="Cichocki N."/>
            <person name="Veneault-Fourrey C."/>
            <person name="LaButti K."/>
            <person name="Lindquist E.A."/>
            <person name="Lipzen A."/>
            <person name="Lundell T."/>
            <person name="Morin E."/>
            <person name="Murat C."/>
            <person name="Sun H."/>
            <person name="Tunlid A."/>
            <person name="Henrissat B."/>
            <person name="Grigoriev I.V."/>
            <person name="Hibbett D.S."/>
            <person name="Martin F."/>
            <person name="Nordberg H.P."/>
            <person name="Cantor M.N."/>
            <person name="Hua S.X."/>
        </authorList>
    </citation>
    <scope>NUCLEOTIDE SEQUENCE [LARGE SCALE GENOMIC DNA]</scope>
    <source>
        <strain evidence="20">h7</strain>
    </source>
</reference>
<evidence type="ECO:0000256" key="8">
    <source>
        <dbReference type="ARBA" id="ARBA00022827"/>
    </source>
</evidence>
<dbReference type="Pfam" id="PF00732">
    <property type="entry name" value="GMC_oxred_N"/>
    <property type="match status" value="1"/>
</dbReference>
<feature type="signal peptide" evidence="17">
    <location>
        <begin position="1"/>
        <end position="20"/>
    </location>
</feature>
<dbReference type="GO" id="GO:0033718">
    <property type="term" value="F:pyranose dehydrogenase (acceptor) activity"/>
    <property type="evidence" value="ECO:0007669"/>
    <property type="project" value="UniProtKB-EC"/>
</dbReference>
<comment type="catalytic activity">
    <reaction evidence="10">
        <text>pyranose + acceptor = pyranos-2-ulose + reduced acceptor.</text>
        <dbReference type="EC" id="1.1.99.29"/>
    </reaction>
</comment>
<evidence type="ECO:0000256" key="7">
    <source>
        <dbReference type="ARBA" id="ARBA00022630"/>
    </source>
</evidence>
<dbReference type="STRING" id="686832.A0A0C3C5M5"/>
<dbReference type="GO" id="GO:0050660">
    <property type="term" value="F:flavin adenine dinucleotide binding"/>
    <property type="evidence" value="ECO:0007669"/>
    <property type="project" value="InterPro"/>
</dbReference>
<protein>
    <recommendedName>
        <fullName evidence="5">pyranose dehydrogenase (acceptor)</fullName>
        <ecNumber evidence="5">1.1.99.29</ecNumber>
    </recommendedName>
</protein>